<evidence type="ECO:0000256" key="1">
    <source>
        <dbReference type="SAM" id="MobiDB-lite"/>
    </source>
</evidence>
<dbReference type="InterPro" id="IPR047975">
    <property type="entry name" value="Heme_bind_FMP"/>
</dbReference>
<reference evidence="2" key="1">
    <citation type="journal article" date="2014" name="Int. J. Syst. Evol. Microbiol.">
        <title>Complete genome sequence of Corynebacterium casei LMG S-19264T (=DSM 44701T), isolated from a smear-ripened cheese.</title>
        <authorList>
            <consortium name="US DOE Joint Genome Institute (JGI-PGF)"/>
            <person name="Walter F."/>
            <person name="Albersmeier A."/>
            <person name="Kalinowski J."/>
            <person name="Ruckert C."/>
        </authorList>
    </citation>
    <scope>NUCLEOTIDE SEQUENCE</scope>
    <source>
        <strain evidence="2">CGMCC 1.6293</strain>
    </source>
</reference>
<evidence type="ECO:0000313" key="3">
    <source>
        <dbReference type="Proteomes" id="UP000649829"/>
    </source>
</evidence>
<dbReference type="AlphaFoldDB" id="A0A917WAT5"/>
<dbReference type="RefSeq" id="WP_051630253.1">
    <property type="nucleotide sequence ID" value="NZ_BMLF01000001.1"/>
</dbReference>
<dbReference type="EMBL" id="BMLF01000001">
    <property type="protein sequence ID" value="GGL86783.1"/>
    <property type="molecule type" value="Genomic_DNA"/>
</dbReference>
<evidence type="ECO:0000313" key="2">
    <source>
        <dbReference type="EMBL" id="GGL86783.1"/>
    </source>
</evidence>
<reference evidence="2" key="2">
    <citation type="submission" date="2020-09" db="EMBL/GenBank/DDBJ databases">
        <authorList>
            <person name="Sun Q."/>
            <person name="Zhou Y."/>
        </authorList>
    </citation>
    <scope>NUCLEOTIDE SEQUENCE</scope>
    <source>
        <strain evidence="2">CGMCC 1.6293</strain>
    </source>
</reference>
<dbReference type="NCBIfam" id="NF040572">
    <property type="entry name" value="heme_bind_FMP"/>
    <property type="match status" value="1"/>
</dbReference>
<comment type="caution">
    <text evidence="2">The sequence shown here is derived from an EMBL/GenBank/DDBJ whole genome shotgun (WGS) entry which is preliminary data.</text>
</comment>
<keyword evidence="3" id="KW-1185">Reference proteome</keyword>
<organism evidence="2 3">
    <name type="scientific">Pseudooceanicola nanhaiensis</name>
    <dbReference type="NCBI Taxonomy" id="375761"/>
    <lineage>
        <taxon>Bacteria</taxon>
        <taxon>Pseudomonadati</taxon>
        <taxon>Pseudomonadota</taxon>
        <taxon>Alphaproteobacteria</taxon>
        <taxon>Rhodobacterales</taxon>
        <taxon>Paracoccaceae</taxon>
        <taxon>Pseudooceanicola</taxon>
    </lineage>
</organism>
<protein>
    <submittedName>
        <fullName evidence="2">Uncharacterized protein</fullName>
    </submittedName>
</protein>
<accession>A0A917WAT5</accession>
<feature type="region of interest" description="Disordered" evidence="1">
    <location>
        <begin position="1"/>
        <end position="24"/>
    </location>
</feature>
<dbReference type="Proteomes" id="UP000649829">
    <property type="component" value="Unassembled WGS sequence"/>
</dbReference>
<gene>
    <name evidence="2" type="ORF">GCM10011534_05820</name>
</gene>
<sequence>MQDYSPGSAGAHREIRVARPNEPDLGPLRLLPGTWANIRPEHRVTNNDGTPNLFKGEGTLTGQGQSPFDGRGWNLIALPFAEAGARRNYRVLMNQYNEVLEFKFIDDGVPNRGITQETPAQNADQRVAALDYQQMIAQIKAEDASVSGTAGDPELPIHHEPGFFLHMKDQTINGFDIARLATIPHGDAAAALGRAASFDGPPSIPPLSGLPEGVASNIAAAVNQATEDSYLFPYRHFIDQPFKGVIGDAGFPGFGPDDTNLLLRLGMPPNVVRTTELVLETDVMEGGINNIPFIVRQANPTLMRSTFWIMELDEMDEDGDPRLVLAYSQFIFLDFFGRFDGRPGLIRWPHVSINMMERIEKPARPAEEATVIASANLSEKTYA</sequence>
<name>A0A917WAT5_9RHOB</name>
<feature type="compositionally biased region" description="Basic and acidic residues" evidence="1">
    <location>
        <begin position="11"/>
        <end position="22"/>
    </location>
</feature>
<proteinExistence type="predicted"/>